<proteinExistence type="predicted"/>
<dbReference type="EMBL" id="PJNB01000001">
    <property type="protein sequence ID" value="PKW18851.1"/>
    <property type="molecule type" value="Genomic_DNA"/>
</dbReference>
<dbReference type="AlphaFoldDB" id="A0A2N3Y7K7"/>
<name>A0A2N3Y7K7_SACSN</name>
<evidence type="ECO:0000313" key="1">
    <source>
        <dbReference type="EMBL" id="PKW18851.1"/>
    </source>
</evidence>
<dbReference type="STRING" id="994479.GCA_000194155_05002"/>
<evidence type="ECO:0000313" key="2">
    <source>
        <dbReference type="Proteomes" id="UP000233786"/>
    </source>
</evidence>
<dbReference type="Proteomes" id="UP000233786">
    <property type="component" value="Unassembled WGS sequence"/>
</dbReference>
<sequence>MDGVVSNSLDAWLSDADTRRLLPVANRPWVRNEAEAERDARSRRTTVNLAVLRAPLNGVDLDSEDHAMLTWLADRDADVVAGVRSLLDRARAATPIPEAERESL</sequence>
<protein>
    <submittedName>
        <fullName evidence="1">Uncharacterized protein</fullName>
    </submittedName>
</protein>
<dbReference type="OrthoDB" id="3698588at2"/>
<organism evidence="1 2">
    <name type="scientific">Saccharopolyspora spinosa</name>
    <dbReference type="NCBI Taxonomy" id="60894"/>
    <lineage>
        <taxon>Bacteria</taxon>
        <taxon>Bacillati</taxon>
        <taxon>Actinomycetota</taxon>
        <taxon>Actinomycetes</taxon>
        <taxon>Pseudonocardiales</taxon>
        <taxon>Pseudonocardiaceae</taxon>
        <taxon>Saccharopolyspora</taxon>
    </lineage>
</organism>
<reference evidence="1" key="1">
    <citation type="submission" date="2017-12" db="EMBL/GenBank/DDBJ databases">
        <title>Sequencing the genomes of 1000 Actinobacteria strains.</title>
        <authorList>
            <person name="Klenk H.-P."/>
        </authorList>
    </citation>
    <scope>NUCLEOTIDE SEQUENCE [LARGE SCALE GENOMIC DNA]</scope>
    <source>
        <strain evidence="1">DSM 44228</strain>
    </source>
</reference>
<comment type="caution">
    <text evidence="1">The sequence shown here is derived from an EMBL/GenBank/DDBJ whole genome shotgun (WGS) entry which is preliminary data.</text>
</comment>
<gene>
    <name evidence="1" type="ORF">A8926_6987</name>
</gene>
<accession>A0A2N3Y7K7</accession>
<keyword evidence="2" id="KW-1185">Reference proteome</keyword>